<sequence length="90" mass="10088">MLYSRVQTLLRQRRRKQQKLAPEISAPFDLKLEPVVLPGVSEDELSFLREKAVANRISVAELVPRTPSSAFAQSRASSLKVPSTENILIN</sequence>
<protein>
    <submittedName>
        <fullName evidence="1">Uncharacterized protein</fullName>
    </submittedName>
</protein>
<proteinExistence type="predicted"/>
<dbReference type="EMBL" id="CM047941">
    <property type="protein sequence ID" value="KAI9902729.1"/>
    <property type="molecule type" value="Genomic_DNA"/>
</dbReference>
<keyword evidence="2" id="KW-1185">Reference proteome</keyword>
<gene>
    <name evidence="1" type="ORF">N3K66_002081</name>
</gene>
<organism evidence="1 2">
    <name type="scientific">Trichothecium roseum</name>
    <dbReference type="NCBI Taxonomy" id="47278"/>
    <lineage>
        <taxon>Eukaryota</taxon>
        <taxon>Fungi</taxon>
        <taxon>Dikarya</taxon>
        <taxon>Ascomycota</taxon>
        <taxon>Pezizomycotina</taxon>
        <taxon>Sordariomycetes</taxon>
        <taxon>Hypocreomycetidae</taxon>
        <taxon>Hypocreales</taxon>
        <taxon>Hypocreales incertae sedis</taxon>
        <taxon>Trichothecium</taxon>
    </lineage>
</organism>
<comment type="caution">
    <text evidence="1">The sequence shown here is derived from an EMBL/GenBank/DDBJ whole genome shotgun (WGS) entry which is preliminary data.</text>
</comment>
<reference evidence="1" key="1">
    <citation type="submission" date="2022-10" db="EMBL/GenBank/DDBJ databases">
        <title>Complete Genome of Trichothecium roseum strain YXFP-22015, a Plant Pathogen Isolated from Citrus.</title>
        <authorList>
            <person name="Wang Y."/>
            <person name="Zhu L."/>
        </authorList>
    </citation>
    <scope>NUCLEOTIDE SEQUENCE</scope>
    <source>
        <strain evidence="1">YXFP-22015</strain>
    </source>
</reference>
<dbReference type="Proteomes" id="UP001163324">
    <property type="component" value="Chromosome 2"/>
</dbReference>
<accession>A0ACC0V936</accession>
<evidence type="ECO:0000313" key="2">
    <source>
        <dbReference type="Proteomes" id="UP001163324"/>
    </source>
</evidence>
<name>A0ACC0V936_9HYPO</name>
<evidence type="ECO:0000313" key="1">
    <source>
        <dbReference type="EMBL" id="KAI9902729.1"/>
    </source>
</evidence>